<keyword evidence="4" id="KW-1003">Cell membrane</keyword>
<dbReference type="GO" id="GO:0015031">
    <property type="term" value="P:protein transport"/>
    <property type="evidence" value="ECO:0007669"/>
    <property type="project" value="UniProtKB-KW"/>
</dbReference>
<reference evidence="12" key="1">
    <citation type="submission" date="2022-06" db="EMBL/GenBank/DDBJ databases">
        <title>Gracilimonas sp. CAU 1638 isolated from sea sediment.</title>
        <authorList>
            <person name="Kim W."/>
        </authorList>
    </citation>
    <scope>NUCLEOTIDE SEQUENCE</scope>
    <source>
        <strain evidence="12">CAU 1638</strain>
    </source>
</reference>
<dbReference type="PRINTS" id="PR01374">
    <property type="entry name" value="TONBPROTEIN"/>
</dbReference>
<dbReference type="GO" id="GO:0055085">
    <property type="term" value="P:transmembrane transport"/>
    <property type="evidence" value="ECO:0007669"/>
    <property type="project" value="InterPro"/>
</dbReference>
<keyword evidence="8" id="KW-1133">Transmembrane helix</keyword>
<evidence type="ECO:0000256" key="10">
    <source>
        <dbReference type="SAM" id="MobiDB-lite"/>
    </source>
</evidence>
<keyword evidence="3" id="KW-0813">Transport</keyword>
<evidence type="ECO:0000256" key="2">
    <source>
        <dbReference type="ARBA" id="ARBA00006555"/>
    </source>
</evidence>
<evidence type="ECO:0000313" key="13">
    <source>
        <dbReference type="Proteomes" id="UP001139125"/>
    </source>
</evidence>
<organism evidence="12 13">
    <name type="scientific">Gracilimonas sediminicola</name>
    <dbReference type="NCBI Taxonomy" id="2952158"/>
    <lineage>
        <taxon>Bacteria</taxon>
        <taxon>Pseudomonadati</taxon>
        <taxon>Balneolota</taxon>
        <taxon>Balneolia</taxon>
        <taxon>Balneolales</taxon>
        <taxon>Balneolaceae</taxon>
        <taxon>Gracilimonas</taxon>
    </lineage>
</organism>
<dbReference type="InterPro" id="IPR006260">
    <property type="entry name" value="TonB/TolA_C"/>
</dbReference>
<dbReference type="Pfam" id="PF03544">
    <property type="entry name" value="TonB_C"/>
    <property type="match status" value="1"/>
</dbReference>
<evidence type="ECO:0000256" key="8">
    <source>
        <dbReference type="ARBA" id="ARBA00022989"/>
    </source>
</evidence>
<keyword evidence="7" id="KW-0653">Protein transport</keyword>
<keyword evidence="6" id="KW-0812">Transmembrane</keyword>
<dbReference type="NCBIfam" id="TIGR01352">
    <property type="entry name" value="tonB_Cterm"/>
    <property type="match status" value="1"/>
</dbReference>
<dbReference type="GO" id="GO:0031992">
    <property type="term" value="F:energy transducer activity"/>
    <property type="evidence" value="ECO:0007669"/>
    <property type="project" value="InterPro"/>
</dbReference>
<evidence type="ECO:0000256" key="9">
    <source>
        <dbReference type="ARBA" id="ARBA00023136"/>
    </source>
</evidence>
<dbReference type="InterPro" id="IPR003538">
    <property type="entry name" value="TonB"/>
</dbReference>
<feature type="compositionally biased region" description="Low complexity" evidence="10">
    <location>
        <begin position="8"/>
        <end position="20"/>
    </location>
</feature>
<dbReference type="PROSITE" id="PS52015">
    <property type="entry name" value="TONB_CTD"/>
    <property type="match status" value="1"/>
</dbReference>
<evidence type="ECO:0000259" key="11">
    <source>
        <dbReference type="PROSITE" id="PS52015"/>
    </source>
</evidence>
<evidence type="ECO:0000256" key="4">
    <source>
        <dbReference type="ARBA" id="ARBA00022475"/>
    </source>
</evidence>
<evidence type="ECO:0000256" key="7">
    <source>
        <dbReference type="ARBA" id="ARBA00022927"/>
    </source>
</evidence>
<keyword evidence="13" id="KW-1185">Reference proteome</keyword>
<name>A0A9X2RFK8_9BACT</name>
<gene>
    <name evidence="12" type="ORF">NM125_05110</name>
</gene>
<accession>A0A9X2RFK8</accession>
<proteinExistence type="inferred from homology"/>
<evidence type="ECO:0000256" key="3">
    <source>
        <dbReference type="ARBA" id="ARBA00022448"/>
    </source>
</evidence>
<dbReference type="GO" id="GO:0015891">
    <property type="term" value="P:siderophore transport"/>
    <property type="evidence" value="ECO:0007669"/>
    <property type="project" value="InterPro"/>
</dbReference>
<keyword evidence="5" id="KW-0997">Cell inner membrane</keyword>
<protein>
    <submittedName>
        <fullName evidence="12">Energy transducer TonB</fullName>
    </submittedName>
</protein>
<evidence type="ECO:0000256" key="5">
    <source>
        <dbReference type="ARBA" id="ARBA00022519"/>
    </source>
</evidence>
<dbReference type="GO" id="GO:0030288">
    <property type="term" value="C:outer membrane-bounded periplasmic space"/>
    <property type="evidence" value="ECO:0007669"/>
    <property type="project" value="InterPro"/>
</dbReference>
<comment type="similarity">
    <text evidence="2">Belongs to the TonB family.</text>
</comment>
<dbReference type="SUPFAM" id="SSF74653">
    <property type="entry name" value="TolA/TonB C-terminal domain"/>
    <property type="match status" value="1"/>
</dbReference>
<dbReference type="EMBL" id="JANDBC010000001">
    <property type="protein sequence ID" value="MCP9290953.1"/>
    <property type="molecule type" value="Genomic_DNA"/>
</dbReference>
<dbReference type="Proteomes" id="UP001139125">
    <property type="component" value="Unassembled WGS sequence"/>
</dbReference>
<comment type="subcellular location">
    <subcellularLocation>
        <location evidence="1">Cell inner membrane</location>
        <topology evidence="1">Single-pass membrane protein</topology>
        <orientation evidence="1">Periplasmic side</orientation>
    </subcellularLocation>
</comment>
<keyword evidence="9" id="KW-0472">Membrane</keyword>
<feature type="region of interest" description="Disordered" evidence="10">
    <location>
        <begin position="1"/>
        <end position="30"/>
    </location>
</feature>
<evidence type="ECO:0000313" key="12">
    <source>
        <dbReference type="EMBL" id="MCP9290953.1"/>
    </source>
</evidence>
<dbReference type="InterPro" id="IPR037682">
    <property type="entry name" value="TonB_C"/>
</dbReference>
<dbReference type="PANTHER" id="PTHR33446:SF2">
    <property type="entry name" value="PROTEIN TONB"/>
    <property type="match status" value="1"/>
</dbReference>
<comment type="caution">
    <text evidence="12">The sequence shown here is derived from an EMBL/GenBank/DDBJ whole genome shotgun (WGS) entry which is preliminary data.</text>
</comment>
<feature type="domain" description="TonB C-terminal" evidence="11">
    <location>
        <begin position="39"/>
        <end position="128"/>
    </location>
</feature>
<dbReference type="AlphaFoldDB" id="A0A9X2RFK8"/>
<evidence type="ECO:0000256" key="6">
    <source>
        <dbReference type="ARBA" id="ARBA00022692"/>
    </source>
</evidence>
<dbReference type="RefSeq" id="WP_255133487.1">
    <property type="nucleotide sequence ID" value="NZ_JANDBC010000001.1"/>
</dbReference>
<evidence type="ECO:0000256" key="1">
    <source>
        <dbReference type="ARBA" id="ARBA00004383"/>
    </source>
</evidence>
<dbReference type="GO" id="GO:0098797">
    <property type="term" value="C:plasma membrane protein complex"/>
    <property type="evidence" value="ECO:0007669"/>
    <property type="project" value="TreeGrafter"/>
</dbReference>
<sequence>MIIEYQGSSPISRPSSSVTSEAQDSSKESPQNVIVLSVPVLEGGNSALRNKIEYPGEAIENNIEGIVSILFTINEDGSTSNFEVLQEIGYGCEEAVIKAIQNSKFEPGQLRQQRNARYTWLVSVEFKL</sequence>
<dbReference type="InterPro" id="IPR051045">
    <property type="entry name" value="TonB-dependent_transducer"/>
</dbReference>
<dbReference type="PANTHER" id="PTHR33446">
    <property type="entry name" value="PROTEIN TONB-RELATED"/>
    <property type="match status" value="1"/>
</dbReference>
<dbReference type="Gene3D" id="3.30.1150.10">
    <property type="match status" value="1"/>
</dbReference>